<dbReference type="AlphaFoldDB" id="A0A180H4T0"/>
<evidence type="ECO:0000313" key="2">
    <source>
        <dbReference type="EMBL" id="OAV99502.1"/>
    </source>
</evidence>
<dbReference type="EnsemblFungi" id="PTTG_25396-t43_1">
    <property type="protein sequence ID" value="PTTG_25396-t43_1-p1"/>
    <property type="gene ID" value="PTTG_25396"/>
</dbReference>
<feature type="compositionally biased region" description="Polar residues" evidence="1">
    <location>
        <begin position="453"/>
        <end position="462"/>
    </location>
</feature>
<feature type="region of interest" description="Disordered" evidence="1">
    <location>
        <begin position="453"/>
        <end position="472"/>
    </location>
</feature>
<evidence type="ECO:0000256" key="1">
    <source>
        <dbReference type="SAM" id="MobiDB-lite"/>
    </source>
</evidence>
<reference evidence="2" key="1">
    <citation type="submission" date="2009-11" db="EMBL/GenBank/DDBJ databases">
        <authorList>
            <consortium name="The Broad Institute Genome Sequencing Platform"/>
            <person name="Ward D."/>
            <person name="Feldgarden M."/>
            <person name="Earl A."/>
            <person name="Young S.K."/>
            <person name="Zeng Q."/>
            <person name="Koehrsen M."/>
            <person name="Alvarado L."/>
            <person name="Berlin A."/>
            <person name="Bochicchio J."/>
            <person name="Borenstein D."/>
            <person name="Chapman S.B."/>
            <person name="Chen Z."/>
            <person name="Engels R."/>
            <person name="Freedman E."/>
            <person name="Gellesch M."/>
            <person name="Goldberg J."/>
            <person name="Griggs A."/>
            <person name="Gujja S."/>
            <person name="Heilman E."/>
            <person name="Heiman D."/>
            <person name="Hepburn T."/>
            <person name="Howarth C."/>
            <person name="Jen D."/>
            <person name="Larson L."/>
            <person name="Lewis B."/>
            <person name="Mehta T."/>
            <person name="Park D."/>
            <person name="Pearson M."/>
            <person name="Roberts A."/>
            <person name="Saif S."/>
            <person name="Shea T."/>
            <person name="Shenoy N."/>
            <person name="Sisk P."/>
            <person name="Stolte C."/>
            <person name="Sykes S."/>
            <person name="Thomson T."/>
            <person name="Walk T."/>
            <person name="White J."/>
            <person name="Yandava C."/>
            <person name="Izard J."/>
            <person name="Baranova O.V."/>
            <person name="Blanton J.M."/>
            <person name="Tanner A.C."/>
            <person name="Dewhirst F.E."/>
            <person name="Haas B."/>
            <person name="Nusbaum C."/>
            <person name="Birren B."/>
        </authorList>
    </citation>
    <scope>NUCLEOTIDE SEQUENCE [LARGE SCALE GENOMIC DNA]</scope>
    <source>
        <strain evidence="2">1-1 BBBD Race 1</strain>
    </source>
</reference>
<feature type="region of interest" description="Disordered" evidence="1">
    <location>
        <begin position="559"/>
        <end position="589"/>
    </location>
</feature>
<feature type="compositionally biased region" description="Polar residues" evidence="1">
    <location>
        <begin position="77"/>
        <end position="87"/>
    </location>
</feature>
<sequence>MTTRNSNSGPLLPISDPEEILRAARRRARLDALAASNNAAIAQALLEIEQAPSNSRPETPSDHPNYDPTVPDPPTERTINPGSNPAVNQPEEVEEDLSITDSLKAILTIQKNTALQFQAAQKQAEEQRHIDAEQRRLDAEQRKAEADRFAEQRKIDCERIKALEKAALTGGIKQEVAPTPHPGRVDLPKFRTSDGPQFNGPLQNAEVFLTWIQAVTIFFDTKAVTHADDKRLILGSLISDTNLTAFYRVESPKFAGKLWEEFRDRLFEFCLPEDWRADLRQSIVCLEMSGSESFLQYSSRARTLQSLVNFEKDVFDDLDLAEFVVLGLPHVLQSKVRDFQLLLQKPFKYGAFENRISGFYINLPRNRQPSYRFVATGANATPLGSNRLEPNLYLWKMHAYLDSVGKCHFCKKHCGNPAGVCPGPPDRSRVYIPPEFQVPPKPPNYVAPWAWSNANQKPTNPTAAGRPTGKPAGVAGMDEAPPFEHSQVSLVSAIDGQLEATALAYGDQPLNEIEIEDQLAPKSDDKACLLPEEPTNTSDLMDVHAIDNKVESILDKWFPVDSNGTTEPTSTAKDPSTTATEGSINSRDQ</sequence>
<dbReference type="STRING" id="630390.A0A180H4T0"/>
<dbReference type="EMBL" id="ADAS02000003">
    <property type="protein sequence ID" value="OAV99502.1"/>
    <property type="molecule type" value="Genomic_DNA"/>
</dbReference>
<proteinExistence type="predicted"/>
<protein>
    <recommendedName>
        <fullName evidence="5">Retrotransposon gag domain-containing protein</fullName>
    </recommendedName>
</protein>
<name>A0A180H4T0_PUCT1</name>
<evidence type="ECO:0000313" key="3">
    <source>
        <dbReference type="EnsemblFungi" id="PTTG_25396-t43_1-p1"/>
    </source>
</evidence>
<gene>
    <name evidence="2" type="ORF">PTTG_25396</name>
</gene>
<accession>A0A180H4T0</accession>
<feature type="region of interest" description="Disordered" evidence="1">
    <location>
        <begin position="46"/>
        <end position="96"/>
    </location>
</feature>
<feature type="compositionally biased region" description="Polar residues" evidence="1">
    <location>
        <begin position="562"/>
        <end position="589"/>
    </location>
</feature>
<dbReference type="Proteomes" id="UP000005240">
    <property type="component" value="Unassembled WGS sequence"/>
</dbReference>
<keyword evidence="4" id="KW-1185">Reference proteome</keyword>
<reference evidence="3 4" key="3">
    <citation type="journal article" date="2017" name="G3 (Bethesda)">
        <title>Comparative analysis highlights variable genome content of wheat rusts and divergence of the mating loci.</title>
        <authorList>
            <person name="Cuomo C.A."/>
            <person name="Bakkeren G."/>
            <person name="Khalil H.B."/>
            <person name="Panwar V."/>
            <person name="Joly D."/>
            <person name="Linning R."/>
            <person name="Sakthikumar S."/>
            <person name="Song X."/>
            <person name="Adiconis X."/>
            <person name="Fan L."/>
            <person name="Goldberg J.M."/>
            <person name="Levin J.Z."/>
            <person name="Young S."/>
            <person name="Zeng Q."/>
            <person name="Anikster Y."/>
            <person name="Bruce M."/>
            <person name="Wang M."/>
            <person name="Yin C."/>
            <person name="McCallum B."/>
            <person name="Szabo L.J."/>
            <person name="Hulbert S."/>
            <person name="Chen X."/>
            <person name="Fellers J.P."/>
        </authorList>
    </citation>
    <scope>NUCLEOTIDE SEQUENCE</scope>
    <source>
        <strain evidence="4">Isolate 1-1 / race 1 (BBBD)</strain>
        <strain evidence="3">isolate 1-1 / race 1 (BBBD)</strain>
    </source>
</reference>
<reference evidence="3" key="4">
    <citation type="submission" date="2025-05" db="UniProtKB">
        <authorList>
            <consortium name="EnsemblFungi"/>
        </authorList>
    </citation>
    <scope>IDENTIFICATION</scope>
    <source>
        <strain evidence="3">isolate 1-1 / race 1 (BBBD)</strain>
    </source>
</reference>
<evidence type="ECO:0000313" key="4">
    <source>
        <dbReference type="Proteomes" id="UP000005240"/>
    </source>
</evidence>
<organism evidence="2">
    <name type="scientific">Puccinia triticina (isolate 1-1 / race 1 (BBBD))</name>
    <name type="common">Brown leaf rust fungus</name>
    <dbReference type="NCBI Taxonomy" id="630390"/>
    <lineage>
        <taxon>Eukaryota</taxon>
        <taxon>Fungi</taxon>
        <taxon>Dikarya</taxon>
        <taxon>Basidiomycota</taxon>
        <taxon>Pucciniomycotina</taxon>
        <taxon>Pucciniomycetes</taxon>
        <taxon>Pucciniales</taxon>
        <taxon>Pucciniaceae</taxon>
        <taxon>Puccinia</taxon>
    </lineage>
</organism>
<evidence type="ECO:0008006" key="5">
    <source>
        <dbReference type="Google" id="ProtNLM"/>
    </source>
</evidence>
<dbReference type="VEuPathDB" id="FungiDB:PTTG_25396"/>
<reference evidence="2" key="2">
    <citation type="submission" date="2016-05" db="EMBL/GenBank/DDBJ databases">
        <title>Comparative analysis highlights variable genome content of wheat rusts and divergence of the mating loci.</title>
        <authorList>
            <person name="Cuomo C.A."/>
            <person name="Bakkeren G."/>
            <person name="Szabo L."/>
            <person name="Khalil H."/>
            <person name="Joly D."/>
            <person name="Goldberg J."/>
            <person name="Young S."/>
            <person name="Zeng Q."/>
            <person name="Fellers J."/>
        </authorList>
    </citation>
    <scope>NUCLEOTIDE SEQUENCE [LARGE SCALE GENOMIC DNA]</scope>
    <source>
        <strain evidence="2">1-1 BBBD Race 1</strain>
    </source>
</reference>